<organism evidence="9 10">
    <name type="scientific">Gallibacterium salpingitidis</name>
    <dbReference type="NCBI Taxonomy" id="505341"/>
    <lineage>
        <taxon>Bacteria</taxon>
        <taxon>Pseudomonadati</taxon>
        <taxon>Pseudomonadota</taxon>
        <taxon>Gammaproteobacteria</taxon>
        <taxon>Pasteurellales</taxon>
        <taxon>Pasteurellaceae</taxon>
        <taxon>Gallibacterium</taxon>
    </lineage>
</organism>
<dbReference type="Gene3D" id="3.40.50.1010">
    <property type="entry name" value="5'-nuclease"/>
    <property type="match status" value="1"/>
</dbReference>
<feature type="domain" description="PIN" evidence="8">
    <location>
        <begin position="2"/>
        <end position="129"/>
    </location>
</feature>
<comment type="similarity">
    <text evidence="7">Belongs to the PINc/VapC protein family.</text>
</comment>
<evidence type="ECO:0000313" key="9">
    <source>
        <dbReference type="EMBL" id="OBX09701.1"/>
    </source>
</evidence>
<keyword evidence="4" id="KW-0479">Metal-binding</keyword>
<dbReference type="GO" id="GO:0016787">
    <property type="term" value="F:hydrolase activity"/>
    <property type="evidence" value="ECO:0007669"/>
    <property type="project" value="UniProtKB-KW"/>
</dbReference>
<comment type="caution">
    <text evidence="9">The sequence shown here is derived from an EMBL/GenBank/DDBJ whole genome shotgun (WGS) entry which is preliminary data.</text>
</comment>
<evidence type="ECO:0000256" key="3">
    <source>
        <dbReference type="ARBA" id="ARBA00022722"/>
    </source>
</evidence>
<dbReference type="Pfam" id="PF01850">
    <property type="entry name" value="PIN"/>
    <property type="match status" value="1"/>
</dbReference>
<evidence type="ECO:0000256" key="4">
    <source>
        <dbReference type="ARBA" id="ARBA00022723"/>
    </source>
</evidence>
<evidence type="ECO:0000256" key="5">
    <source>
        <dbReference type="ARBA" id="ARBA00022801"/>
    </source>
</evidence>
<protein>
    <submittedName>
        <fullName evidence="9">Twitching motility protein PilT</fullName>
    </submittedName>
</protein>
<accession>A0AB36E1R7</accession>
<name>A0AB36E1R7_9PAST</name>
<dbReference type="InterPro" id="IPR002716">
    <property type="entry name" value="PIN_dom"/>
</dbReference>
<evidence type="ECO:0000256" key="6">
    <source>
        <dbReference type="ARBA" id="ARBA00022842"/>
    </source>
</evidence>
<evidence type="ECO:0000313" key="10">
    <source>
        <dbReference type="Proteomes" id="UP000092527"/>
    </source>
</evidence>
<dbReference type="InterPro" id="IPR050556">
    <property type="entry name" value="Type_II_TA_system_RNase"/>
</dbReference>
<dbReference type="CDD" id="cd18746">
    <property type="entry name" value="PIN_VapC4-5_FitB-like"/>
    <property type="match status" value="1"/>
</dbReference>
<evidence type="ECO:0000256" key="2">
    <source>
        <dbReference type="ARBA" id="ARBA00022649"/>
    </source>
</evidence>
<gene>
    <name evidence="9" type="ORF">QV09_07405</name>
</gene>
<reference evidence="9 10" key="1">
    <citation type="submission" date="2014-11" db="EMBL/GenBank/DDBJ databases">
        <title>Pan-genome of Gallibacterium spp.</title>
        <authorList>
            <person name="Kudirkiene E."/>
            <person name="Bojesen A.M."/>
        </authorList>
    </citation>
    <scope>NUCLEOTIDE SEQUENCE [LARGE SCALE GENOMIC DNA]</scope>
    <source>
        <strain evidence="9 10">18469/18</strain>
    </source>
</reference>
<dbReference type="SUPFAM" id="SSF88723">
    <property type="entry name" value="PIN domain-like"/>
    <property type="match status" value="1"/>
</dbReference>
<dbReference type="PANTHER" id="PTHR33653:SF1">
    <property type="entry name" value="RIBONUCLEASE VAPC2"/>
    <property type="match status" value="1"/>
</dbReference>
<evidence type="ECO:0000259" key="8">
    <source>
        <dbReference type="Pfam" id="PF01850"/>
    </source>
</evidence>
<dbReference type="EMBL" id="JTJU01000041">
    <property type="protein sequence ID" value="OBX09701.1"/>
    <property type="molecule type" value="Genomic_DNA"/>
</dbReference>
<dbReference type="PANTHER" id="PTHR33653">
    <property type="entry name" value="RIBONUCLEASE VAPC2"/>
    <property type="match status" value="1"/>
</dbReference>
<dbReference type="AlphaFoldDB" id="A0AB36E1R7"/>
<keyword evidence="5" id="KW-0378">Hydrolase</keyword>
<dbReference type="GO" id="GO:0004518">
    <property type="term" value="F:nuclease activity"/>
    <property type="evidence" value="ECO:0007669"/>
    <property type="project" value="UniProtKB-KW"/>
</dbReference>
<dbReference type="Proteomes" id="UP000092527">
    <property type="component" value="Unassembled WGS sequence"/>
</dbReference>
<evidence type="ECO:0000256" key="1">
    <source>
        <dbReference type="ARBA" id="ARBA00001946"/>
    </source>
</evidence>
<keyword evidence="6" id="KW-0460">Magnesium</keyword>
<dbReference type="GO" id="GO:0046872">
    <property type="term" value="F:metal ion binding"/>
    <property type="evidence" value="ECO:0007669"/>
    <property type="project" value="UniProtKB-KW"/>
</dbReference>
<dbReference type="RefSeq" id="WP_066421927.1">
    <property type="nucleotide sequence ID" value="NZ_JTJU01000041.1"/>
</dbReference>
<keyword evidence="2" id="KW-1277">Toxin-antitoxin system</keyword>
<keyword evidence="3" id="KW-0540">Nuclease</keyword>
<comment type="cofactor">
    <cofactor evidence="1">
        <name>Mg(2+)</name>
        <dbReference type="ChEBI" id="CHEBI:18420"/>
    </cofactor>
</comment>
<dbReference type="InterPro" id="IPR029060">
    <property type="entry name" value="PIN-like_dom_sf"/>
</dbReference>
<evidence type="ECO:0000256" key="7">
    <source>
        <dbReference type="ARBA" id="ARBA00038093"/>
    </source>
</evidence>
<proteinExistence type="inferred from homology"/>
<sequence>MYLLDTNIISEIRRLKQGKCDPNVARWVMKISNQLMYTSPIVMMELERGILAKEQKDPAQGVILRRWFNEVVQPAFTNKILPIDQATAQICARLHFPDHASENDAWIAVTALQHNLILVTRNIADFQRTSVKLLNPFMPIDE</sequence>